<proteinExistence type="predicted"/>
<protein>
    <recommendedName>
        <fullName evidence="4">VWFA domain-containing protein</fullName>
    </recommendedName>
</protein>
<dbReference type="RefSeq" id="WP_144992266.1">
    <property type="nucleotide sequence ID" value="NZ_CP036281.1"/>
</dbReference>
<dbReference type="InterPro" id="IPR036465">
    <property type="entry name" value="vWFA_dom_sf"/>
</dbReference>
<dbReference type="Proteomes" id="UP000317178">
    <property type="component" value="Chromosome"/>
</dbReference>
<dbReference type="InterPro" id="IPR029062">
    <property type="entry name" value="Class_I_gatase-like"/>
</dbReference>
<dbReference type="EMBL" id="CP036281">
    <property type="protein sequence ID" value="QDU78475.1"/>
    <property type="molecule type" value="Genomic_DNA"/>
</dbReference>
<keyword evidence="1" id="KW-0472">Membrane</keyword>
<name>A0A518CGX1_9PLAN</name>
<dbReference type="OrthoDB" id="252901at2"/>
<dbReference type="PANTHER" id="PTHR37947">
    <property type="entry name" value="BLL2462 PROTEIN"/>
    <property type="match status" value="1"/>
</dbReference>
<keyword evidence="1" id="KW-1133">Transmembrane helix</keyword>
<reference evidence="2 3" key="1">
    <citation type="submission" date="2019-02" db="EMBL/GenBank/DDBJ databases">
        <title>Deep-cultivation of Planctomycetes and their phenomic and genomic characterization uncovers novel biology.</title>
        <authorList>
            <person name="Wiegand S."/>
            <person name="Jogler M."/>
            <person name="Boedeker C."/>
            <person name="Pinto D."/>
            <person name="Vollmers J."/>
            <person name="Rivas-Marin E."/>
            <person name="Kohn T."/>
            <person name="Peeters S.H."/>
            <person name="Heuer A."/>
            <person name="Rast P."/>
            <person name="Oberbeckmann S."/>
            <person name="Bunk B."/>
            <person name="Jeske O."/>
            <person name="Meyerdierks A."/>
            <person name="Storesund J.E."/>
            <person name="Kallscheuer N."/>
            <person name="Luecker S."/>
            <person name="Lage O.M."/>
            <person name="Pohl T."/>
            <person name="Merkel B.J."/>
            <person name="Hornburger P."/>
            <person name="Mueller R.-W."/>
            <person name="Bruemmer F."/>
            <person name="Labrenz M."/>
            <person name="Spormann A.M."/>
            <person name="Op den Camp H."/>
            <person name="Overmann J."/>
            <person name="Amann R."/>
            <person name="Jetten M.S.M."/>
            <person name="Mascher T."/>
            <person name="Medema M.H."/>
            <person name="Devos D.P."/>
            <person name="Kaster A.-K."/>
            <person name="Ovreas L."/>
            <person name="Rohde M."/>
            <person name="Galperin M.Y."/>
            <person name="Jogler C."/>
        </authorList>
    </citation>
    <scope>NUCLEOTIDE SEQUENCE [LARGE SCALE GENOMIC DNA]</scope>
    <source>
        <strain evidence="2 3">Pla110</strain>
    </source>
</reference>
<dbReference type="Gene3D" id="2.60.40.10">
    <property type="entry name" value="Immunoglobulins"/>
    <property type="match status" value="1"/>
</dbReference>
<keyword evidence="1" id="KW-0812">Transmembrane</keyword>
<organism evidence="2 3">
    <name type="scientific">Polystyrenella longa</name>
    <dbReference type="NCBI Taxonomy" id="2528007"/>
    <lineage>
        <taxon>Bacteria</taxon>
        <taxon>Pseudomonadati</taxon>
        <taxon>Planctomycetota</taxon>
        <taxon>Planctomycetia</taxon>
        <taxon>Planctomycetales</taxon>
        <taxon>Planctomycetaceae</taxon>
        <taxon>Polystyrenella</taxon>
    </lineage>
</organism>
<dbReference type="Gene3D" id="3.40.50.880">
    <property type="match status" value="1"/>
</dbReference>
<evidence type="ECO:0008006" key="4">
    <source>
        <dbReference type="Google" id="ProtNLM"/>
    </source>
</evidence>
<evidence type="ECO:0000313" key="3">
    <source>
        <dbReference type="Proteomes" id="UP000317178"/>
    </source>
</evidence>
<dbReference type="Gene3D" id="3.40.50.410">
    <property type="entry name" value="von Willebrand factor, type A domain"/>
    <property type="match status" value="1"/>
</dbReference>
<keyword evidence="3" id="KW-1185">Reference proteome</keyword>
<sequence length="936" mass="104167">MPDDQVQVIQEAAFEGPFSPTQILLIGLAIVALFTVTLYTEYRRSGRKIVWLFWGFRFLGLAALLWMLLGPTLRTTIRQETRRTIAVVADVSESMQTIDPLNPTQDERWEVAAKETTTPTTVTLLDRLQLDLKALQTEFSSTIQAMQQAEPADKIQERLKRLPNIIERTQTQLTALQTRPDLPNNADLSDLDRMLNNQLTPHLKEMQAAYAAADTVVDYAQISLFADLKSEVEKELRVVNQLAYDMIPATVDATIPGSQSSRLEKVEAALNSAEQDWLKDLTNQVNVKRYVFDSSPAALTQPTWGEQLTLATSSQTAKEASSKSNAASATNLSAMLDLLNQEAGQQSLSAVILLTDGKQTVATDRTPERVANGLGKLPIYPVPIGNVRKIRDVILHAPEVPAAVMKEDNITFETMIDTIDCEAELLVVRLMKGDQVIDSQTIDVLSDRSHHRLSFVAPKQELGRHEFTLTVEAIENEAREDNNEVTVSVDVVDDEMHILLADQVWRWEYRYLVNLFDRDEKVTFDQLVFDPEITATGPPSLTSSLPQTVDEWARYRVVILGDIEPSKFSQQSQDSLYEYVTRRGGNVIIIAGTESMPQRYINGPIGEILPVETSPFPVNNNKGYALQLTPAGQNMGALNLTGNSGGNNQKLWEETSRTMPIYYLSPFSIPKPTSHNLISVASLSGSNFLQQQGETPSFLCWHLVGKGSVTYISSPATYHLRARKGDLYHHRFWGQLLRSVVARDISSGSQYVKIRTDKENYNSGEPVEVEVTLSDPQQRPVTDGILTASVQQEGQTKSQVELRADQQIPGRYRGQFAPLSPGDYEIQVEGAKVSELLAQEEFEGTPSVPIRFDSPVTGELVDTRCDLTTLEQLAQLTGGIVIPPTSMSEVAFLTDLKPLVTEEIQRQATWPSWSILGLLCGCLIIEWTIRKRVGLA</sequence>
<feature type="transmembrane region" description="Helical" evidence="1">
    <location>
        <begin position="49"/>
        <end position="69"/>
    </location>
</feature>
<evidence type="ECO:0000313" key="2">
    <source>
        <dbReference type="EMBL" id="QDU78475.1"/>
    </source>
</evidence>
<dbReference type="InterPro" id="IPR013783">
    <property type="entry name" value="Ig-like_fold"/>
</dbReference>
<dbReference type="KEGG" id="plon:Pla110_01790"/>
<accession>A0A518CGX1</accession>
<evidence type="ECO:0000256" key="1">
    <source>
        <dbReference type="SAM" id="Phobius"/>
    </source>
</evidence>
<gene>
    <name evidence="2" type="ORF">Pla110_01790</name>
</gene>
<feature type="transmembrane region" description="Helical" evidence="1">
    <location>
        <begin position="23"/>
        <end position="42"/>
    </location>
</feature>
<dbReference type="SUPFAM" id="SSF52317">
    <property type="entry name" value="Class I glutamine amidotransferase-like"/>
    <property type="match status" value="1"/>
</dbReference>
<dbReference type="AlphaFoldDB" id="A0A518CGX1"/>
<dbReference type="PANTHER" id="PTHR37947:SF1">
    <property type="entry name" value="BLL2462 PROTEIN"/>
    <property type="match status" value="1"/>
</dbReference>